<dbReference type="AlphaFoldDB" id="A0A6J7JUJ8"/>
<gene>
    <name evidence="1" type="ORF">UFOPK3564_03267</name>
</gene>
<name>A0A6J7JUJ8_9ZZZZ</name>
<accession>A0A6J7JUJ8</accession>
<protein>
    <submittedName>
        <fullName evidence="1">Unannotated protein</fullName>
    </submittedName>
</protein>
<sequence>MSTKMIRASEYSSSSSFQTYQSRSGEPFGAFLARWNHSWSDEVWFITRSAMIRMPRSWAASMSARMSSIVP</sequence>
<reference evidence="1" key="1">
    <citation type="submission" date="2020-05" db="EMBL/GenBank/DDBJ databases">
        <authorList>
            <person name="Chiriac C."/>
            <person name="Salcher M."/>
            <person name="Ghai R."/>
            <person name="Kavagutti S V."/>
        </authorList>
    </citation>
    <scope>NUCLEOTIDE SEQUENCE</scope>
</reference>
<proteinExistence type="predicted"/>
<dbReference type="EMBL" id="CAFBMK010000297">
    <property type="protein sequence ID" value="CAB4946727.1"/>
    <property type="molecule type" value="Genomic_DNA"/>
</dbReference>
<organism evidence="1">
    <name type="scientific">freshwater metagenome</name>
    <dbReference type="NCBI Taxonomy" id="449393"/>
    <lineage>
        <taxon>unclassified sequences</taxon>
        <taxon>metagenomes</taxon>
        <taxon>ecological metagenomes</taxon>
    </lineage>
</organism>
<evidence type="ECO:0000313" key="1">
    <source>
        <dbReference type="EMBL" id="CAB4946727.1"/>
    </source>
</evidence>